<evidence type="ECO:0000256" key="1">
    <source>
        <dbReference type="SAM" id="MobiDB-lite"/>
    </source>
</evidence>
<protein>
    <submittedName>
        <fullName evidence="2">Uncharacterized protein</fullName>
    </submittedName>
</protein>
<dbReference type="Proteomes" id="UP001153269">
    <property type="component" value="Unassembled WGS sequence"/>
</dbReference>
<sequence>MEFTQKVKQMDINAETVRPYFESFFTKLTAEQWERLKSCKPDEATTFMLAELLLNLMTSVSNAIVKRRPRSPVSEDKVRSILGDTLNKSLSPGSTTTSESLDKLTDLVVEEVTETVNSTLSASSICVSSEKPIPTRLISPAKVQQMICYACESLKKNGRIKQLVKQSRTISSEEQEPSDDPILVSRTSSSSYSSRKSSKSGSSSEGGSTASSVDSVKRLVQETINESLTDITDFFNEFNDSLSLNSLFSSEIDLALDEIIESISEESKNGKESPETNFSNGKAMGKINRLFIKTFAAAGTLQILSKVAKKFHENPKVTSRKAMQSLIASIDAVLLEKEKPGGGNESSAFETLEKPRSEKVIVFTKQLSDLIYSHIAPGKNSDRGSGLVKKVCVPTSHRGIYADIQTRVFCFLSLISWWLNNQVNRHTNRVSVALMTIDSSQSSSLEVNSLEEKRSSSEVSSGRKKRLKQSTPAVITSSGSQSSKQSSSSEVSSGGKERLKQSTLAVVTSRGKERLKQSTPAVVTSSGNKRSQQSSPSSEVISRGKKRCKQSSSSEVSSRGKERLKQSTLAVVTSSGSNSSKQSSSSEVTSRGKKISKQSTPAVVSSSGSKRSKQSSSSEISSGGNERSKQSSSSEVSKECENSGSSDRRAREKIEKIQAEVKYKTYVSVLSDKLVTKIYKKAKVTCNDDDTRRHLMERIWAEVKDIDSPYILKRCLDMDIYKELSKKWPSPKTLMSSLLRRDPELEISIISIVRRRLCKKPGFFSSLRAGISSFFRR</sequence>
<dbReference type="EMBL" id="CADEAL010004292">
    <property type="protein sequence ID" value="CAB1456286.1"/>
    <property type="molecule type" value="Genomic_DNA"/>
</dbReference>
<keyword evidence="3" id="KW-1185">Reference proteome</keyword>
<feature type="compositionally biased region" description="Low complexity" evidence="1">
    <location>
        <begin position="574"/>
        <end position="589"/>
    </location>
</feature>
<evidence type="ECO:0000313" key="3">
    <source>
        <dbReference type="Proteomes" id="UP001153269"/>
    </source>
</evidence>
<evidence type="ECO:0000313" key="2">
    <source>
        <dbReference type="EMBL" id="CAB1456286.1"/>
    </source>
</evidence>
<accession>A0A9N7ZA12</accession>
<feature type="compositionally biased region" description="Basic and acidic residues" evidence="1">
    <location>
        <begin position="636"/>
        <end position="651"/>
    </location>
</feature>
<feature type="region of interest" description="Disordered" evidence="1">
    <location>
        <begin position="166"/>
        <end position="212"/>
    </location>
</feature>
<feature type="compositionally biased region" description="Low complexity" evidence="1">
    <location>
        <begin position="605"/>
        <end position="635"/>
    </location>
</feature>
<proteinExistence type="predicted"/>
<dbReference type="AlphaFoldDB" id="A0A9N7ZA12"/>
<comment type="caution">
    <text evidence="2">The sequence shown here is derived from an EMBL/GenBank/DDBJ whole genome shotgun (WGS) entry which is preliminary data.</text>
</comment>
<feature type="compositionally biased region" description="Low complexity" evidence="1">
    <location>
        <begin position="525"/>
        <end position="541"/>
    </location>
</feature>
<name>A0A9N7ZA12_PLEPL</name>
<organism evidence="2 3">
    <name type="scientific">Pleuronectes platessa</name>
    <name type="common">European plaice</name>
    <dbReference type="NCBI Taxonomy" id="8262"/>
    <lineage>
        <taxon>Eukaryota</taxon>
        <taxon>Metazoa</taxon>
        <taxon>Chordata</taxon>
        <taxon>Craniata</taxon>
        <taxon>Vertebrata</taxon>
        <taxon>Euteleostomi</taxon>
        <taxon>Actinopterygii</taxon>
        <taxon>Neopterygii</taxon>
        <taxon>Teleostei</taxon>
        <taxon>Neoteleostei</taxon>
        <taxon>Acanthomorphata</taxon>
        <taxon>Carangaria</taxon>
        <taxon>Pleuronectiformes</taxon>
        <taxon>Pleuronectoidei</taxon>
        <taxon>Pleuronectidae</taxon>
        <taxon>Pleuronectes</taxon>
    </lineage>
</organism>
<feature type="compositionally biased region" description="Low complexity" evidence="1">
    <location>
        <begin position="477"/>
        <end position="494"/>
    </location>
</feature>
<gene>
    <name evidence="2" type="ORF">PLEPLA_LOCUS44070</name>
</gene>
<feature type="compositionally biased region" description="Low complexity" evidence="1">
    <location>
        <begin position="185"/>
        <end position="212"/>
    </location>
</feature>
<feature type="region of interest" description="Disordered" evidence="1">
    <location>
        <begin position="445"/>
        <end position="651"/>
    </location>
</feature>
<reference evidence="2" key="1">
    <citation type="submission" date="2020-03" db="EMBL/GenBank/DDBJ databases">
        <authorList>
            <person name="Weist P."/>
        </authorList>
    </citation>
    <scope>NUCLEOTIDE SEQUENCE</scope>
</reference>